<keyword evidence="1" id="KW-0812">Transmembrane</keyword>
<dbReference type="AlphaFoldDB" id="I9ATV5"/>
<proteinExistence type="predicted"/>
<comment type="caution">
    <text evidence="2">The sequence shown here is derived from an EMBL/GenBank/DDBJ whole genome shotgun (WGS) entry which is preliminary data.</text>
</comment>
<sequence length="116" mass="13003">MKAGISMYISIYDIGITIVFLIAVTIGIYLIHVIRRILFILDDVKRILNANEMGLKETISLLPTVLENVNQIAASVKETASQANDVMYDVKVEWETLIIYAKAVGQIVRAIFFKGK</sequence>
<protein>
    <recommendedName>
        <fullName evidence="4">DUF948 domain-containing protein</fullName>
    </recommendedName>
</protein>
<dbReference type="Proteomes" id="UP000004324">
    <property type="component" value="Unassembled WGS sequence"/>
</dbReference>
<feature type="transmembrane region" description="Helical" evidence="1">
    <location>
        <begin position="6"/>
        <end position="31"/>
    </location>
</feature>
<keyword evidence="1" id="KW-0472">Membrane</keyword>
<evidence type="ECO:0008006" key="4">
    <source>
        <dbReference type="Google" id="ProtNLM"/>
    </source>
</evidence>
<organism evidence="2 3">
    <name type="scientific">Pelosinus fermentans B4</name>
    <dbReference type="NCBI Taxonomy" id="1149862"/>
    <lineage>
        <taxon>Bacteria</taxon>
        <taxon>Bacillati</taxon>
        <taxon>Bacillota</taxon>
        <taxon>Negativicutes</taxon>
        <taxon>Selenomonadales</taxon>
        <taxon>Sporomusaceae</taxon>
        <taxon>Pelosinus</taxon>
    </lineage>
</organism>
<dbReference type="PATRIC" id="fig|1149862.3.peg.3886"/>
<keyword evidence="1" id="KW-1133">Transmembrane helix</keyword>
<evidence type="ECO:0000313" key="3">
    <source>
        <dbReference type="Proteomes" id="UP000004324"/>
    </source>
</evidence>
<gene>
    <name evidence="2" type="ORF">FB4_0883</name>
</gene>
<keyword evidence="3" id="KW-1185">Reference proteome</keyword>
<name>I9ATV5_9FIRM</name>
<evidence type="ECO:0000313" key="2">
    <source>
        <dbReference type="EMBL" id="EIW16372.1"/>
    </source>
</evidence>
<evidence type="ECO:0000256" key="1">
    <source>
        <dbReference type="SAM" id="Phobius"/>
    </source>
</evidence>
<dbReference type="OrthoDB" id="1683777at2"/>
<reference evidence="2 3" key="1">
    <citation type="journal article" date="2012" name="J. Bacteriol.">
        <title>Draft Genome Sequences for Two Metal-Reducing Pelosinus fermentans Strains Isolated from a Cr(VI)-Contaminated Site and for Type Strain R7.</title>
        <authorList>
            <person name="Brown S.D."/>
            <person name="Podar M."/>
            <person name="Klingeman D.M."/>
            <person name="Johnson C.M."/>
            <person name="Yang Z.K."/>
            <person name="Utturkar S.M."/>
            <person name="Land M.L."/>
            <person name="Mosher J.J."/>
            <person name="Hurt R.A.Jr."/>
            <person name="Phelps T.J."/>
            <person name="Palumbo A.V."/>
            <person name="Arkin A.P."/>
            <person name="Hazen T.C."/>
            <person name="Elias D.A."/>
        </authorList>
    </citation>
    <scope>NUCLEOTIDE SEQUENCE [LARGE SCALE GENOMIC DNA]</scope>
    <source>
        <strain evidence="2 3">B4</strain>
    </source>
</reference>
<dbReference type="EMBL" id="AKVJ01000066">
    <property type="protein sequence ID" value="EIW16372.1"/>
    <property type="molecule type" value="Genomic_DNA"/>
</dbReference>
<accession>I9ATV5</accession>